<name>A0A445AMF1_ARAHY</name>
<dbReference type="STRING" id="3818.A0A445AMF1"/>
<gene>
    <name evidence="9" type="ORF">Ahy_B01g051638</name>
</gene>
<dbReference type="InterPro" id="IPR006458">
    <property type="entry name" value="Ovate_C"/>
</dbReference>
<dbReference type="NCBIfam" id="TIGR01568">
    <property type="entry name" value="A_thal_3678"/>
    <property type="match status" value="1"/>
</dbReference>
<feature type="compositionally biased region" description="Basic residues" evidence="7">
    <location>
        <begin position="84"/>
        <end position="93"/>
    </location>
</feature>
<comment type="caution">
    <text evidence="9">The sequence shown here is derived from an EMBL/GenBank/DDBJ whole genome shotgun (WGS) entry which is preliminary data.</text>
</comment>
<dbReference type="AlphaFoldDB" id="A0A445AMF1"/>
<evidence type="ECO:0000256" key="1">
    <source>
        <dbReference type="ARBA" id="ARBA00004123"/>
    </source>
</evidence>
<dbReference type="PANTHER" id="PTHR33057">
    <property type="entry name" value="TRANSCRIPTION REPRESSOR OFP7-RELATED"/>
    <property type="match status" value="1"/>
</dbReference>
<evidence type="ECO:0000256" key="7">
    <source>
        <dbReference type="SAM" id="MobiDB-lite"/>
    </source>
</evidence>
<proteinExistence type="predicted"/>
<dbReference type="GO" id="GO:0003677">
    <property type="term" value="F:DNA binding"/>
    <property type="evidence" value="ECO:0007669"/>
    <property type="project" value="InterPro"/>
</dbReference>
<evidence type="ECO:0000256" key="4">
    <source>
        <dbReference type="ARBA" id="ARBA00023163"/>
    </source>
</evidence>
<dbReference type="InterPro" id="IPR038933">
    <property type="entry name" value="Ovate"/>
</dbReference>
<evidence type="ECO:0000256" key="3">
    <source>
        <dbReference type="ARBA" id="ARBA00023015"/>
    </source>
</evidence>
<evidence type="ECO:0000256" key="2">
    <source>
        <dbReference type="ARBA" id="ARBA00022491"/>
    </source>
</evidence>
<keyword evidence="2 6" id="KW-0678">Repressor</keyword>
<organism evidence="9 10">
    <name type="scientific">Arachis hypogaea</name>
    <name type="common">Peanut</name>
    <dbReference type="NCBI Taxonomy" id="3818"/>
    <lineage>
        <taxon>Eukaryota</taxon>
        <taxon>Viridiplantae</taxon>
        <taxon>Streptophyta</taxon>
        <taxon>Embryophyta</taxon>
        <taxon>Tracheophyta</taxon>
        <taxon>Spermatophyta</taxon>
        <taxon>Magnoliopsida</taxon>
        <taxon>eudicotyledons</taxon>
        <taxon>Gunneridae</taxon>
        <taxon>Pentapetalae</taxon>
        <taxon>rosids</taxon>
        <taxon>fabids</taxon>
        <taxon>Fabales</taxon>
        <taxon>Fabaceae</taxon>
        <taxon>Papilionoideae</taxon>
        <taxon>50 kb inversion clade</taxon>
        <taxon>dalbergioids sensu lato</taxon>
        <taxon>Dalbergieae</taxon>
        <taxon>Pterocarpus clade</taxon>
        <taxon>Arachis</taxon>
    </lineage>
</organism>
<evidence type="ECO:0000313" key="9">
    <source>
        <dbReference type="EMBL" id="RYR27626.1"/>
    </source>
</evidence>
<comment type="function">
    <text evidence="6">Transcriptional repressor that regulates multiple aspects of plant growth and development.</text>
</comment>
<sequence>MMGNNKFKFSDMIPNGWFYKLRDMSKSRKRNNASHVIKNKKVTTSTSHHYFSIEPSNNKAGKFHNSPIYTKHSDFVFGDSPRKSSSKRKTKRKTIYEPSSPPIVSSPVLESWSFHSLEKNSPNWTKPKHKTRGCDSSSESDCHEFNARGSRPNRLVTSECSCRVSSSTNDIIIDMKSGSTDAISQLGLAPILTKPAKFEEQIFISPTQTCLVSRKSSANSKGIKLRVNSPKLANRKVQAYARRSVSCRGSNSKNAGFPEGFAIVKSSVDPQKDFRDSMVEMIRENQILASKDLENLLACYLSLNSSEYHDLIVKAFEQIWYDLAQLKL</sequence>
<dbReference type="Proteomes" id="UP000289738">
    <property type="component" value="Chromosome B01"/>
</dbReference>
<keyword evidence="10" id="KW-1185">Reference proteome</keyword>
<evidence type="ECO:0000313" key="10">
    <source>
        <dbReference type="Proteomes" id="UP000289738"/>
    </source>
</evidence>
<dbReference type="Pfam" id="PF04844">
    <property type="entry name" value="Ovate"/>
    <property type="match status" value="1"/>
</dbReference>
<dbReference type="PANTHER" id="PTHR33057:SF128">
    <property type="entry name" value="TRANSCRIPTION REPRESSOR OFP3"/>
    <property type="match status" value="1"/>
</dbReference>
<dbReference type="OrthoDB" id="1928390at2759"/>
<dbReference type="Pfam" id="PF13724">
    <property type="entry name" value="DNA_binding_2"/>
    <property type="match status" value="1"/>
</dbReference>
<evidence type="ECO:0000256" key="5">
    <source>
        <dbReference type="ARBA" id="ARBA00023242"/>
    </source>
</evidence>
<keyword evidence="4 6" id="KW-0804">Transcription</keyword>
<reference evidence="9 10" key="1">
    <citation type="submission" date="2019-01" db="EMBL/GenBank/DDBJ databases">
        <title>Sequencing of cultivated peanut Arachis hypogaea provides insights into genome evolution and oil improvement.</title>
        <authorList>
            <person name="Chen X."/>
        </authorList>
    </citation>
    <scope>NUCLEOTIDE SEQUENCE [LARGE SCALE GENOMIC DNA]</scope>
    <source>
        <strain evidence="10">cv. Fuhuasheng</strain>
        <tissue evidence="9">Leaves</tissue>
    </source>
</reference>
<feature type="region of interest" description="Disordered" evidence="7">
    <location>
        <begin position="123"/>
        <end position="148"/>
    </location>
</feature>
<evidence type="ECO:0000259" key="8">
    <source>
        <dbReference type="PROSITE" id="PS51754"/>
    </source>
</evidence>
<protein>
    <recommendedName>
        <fullName evidence="6">Transcription repressor</fullName>
    </recommendedName>
    <alternativeName>
        <fullName evidence="6">Ovate family protein</fullName>
    </alternativeName>
</protein>
<comment type="subcellular location">
    <subcellularLocation>
        <location evidence="1 6">Nucleus</location>
    </subcellularLocation>
</comment>
<dbReference type="GO" id="GO:0045892">
    <property type="term" value="P:negative regulation of DNA-templated transcription"/>
    <property type="evidence" value="ECO:0007669"/>
    <property type="project" value="UniProtKB-UniRule"/>
</dbReference>
<feature type="domain" description="OVATE" evidence="8">
    <location>
        <begin position="263"/>
        <end position="322"/>
    </location>
</feature>
<feature type="region of interest" description="Disordered" evidence="7">
    <location>
        <begin position="75"/>
        <end position="100"/>
    </location>
</feature>
<keyword evidence="3 6" id="KW-0805">Transcription regulation</keyword>
<dbReference type="InterPro" id="IPR025830">
    <property type="entry name" value="DNA_bnd_dom_ovate"/>
</dbReference>
<keyword evidence="5 6" id="KW-0539">Nucleus</keyword>
<dbReference type="EMBL" id="SDMP01000011">
    <property type="protein sequence ID" value="RYR27626.1"/>
    <property type="molecule type" value="Genomic_DNA"/>
</dbReference>
<dbReference type="PROSITE" id="PS51754">
    <property type="entry name" value="OVATE"/>
    <property type="match status" value="1"/>
</dbReference>
<accession>A0A445AMF1</accession>
<evidence type="ECO:0000256" key="6">
    <source>
        <dbReference type="RuleBase" id="RU367028"/>
    </source>
</evidence>
<dbReference type="GO" id="GO:0005634">
    <property type="term" value="C:nucleus"/>
    <property type="evidence" value="ECO:0007669"/>
    <property type="project" value="UniProtKB-SubCell"/>
</dbReference>